<dbReference type="InterPro" id="IPR050640">
    <property type="entry name" value="Bact_2-comp_sensor_kinase"/>
</dbReference>
<dbReference type="InterPro" id="IPR036890">
    <property type="entry name" value="HATPase_C_sf"/>
</dbReference>
<dbReference type="RefSeq" id="WP_172175312.1">
    <property type="nucleotide sequence ID" value="NZ_CASGIA010000009.1"/>
</dbReference>
<reference evidence="3 4" key="1">
    <citation type="submission" date="2020-05" db="EMBL/GenBank/DDBJ databases">
        <title>Distinct polysaccharide utilization as determinants for interspecies competition between intestinal Prevotella spp.</title>
        <authorList>
            <person name="Galvez E.J.C."/>
            <person name="Iljazovic A."/>
            <person name="Strowig T."/>
        </authorList>
    </citation>
    <scope>NUCLEOTIDE SEQUENCE [LARGE SCALE GENOMIC DNA]</scope>
    <source>
        <strain evidence="3 4">PROD</strain>
    </source>
</reference>
<accession>A0ABX2AT66</accession>
<proteinExistence type="predicted"/>
<evidence type="ECO:0000256" key="1">
    <source>
        <dbReference type="SAM" id="Phobius"/>
    </source>
</evidence>
<feature type="transmembrane region" description="Helical" evidence="1">
    <location>
        <begin position="111"/>
        <end position="131"/>
    </location>
</feature>
<evidence type="ECO:0000259" key="2">
    <source>
        <dbReference type="Pfam" id="PF06580"/>
    </source>
</evidence>
<dbReference type="Proteomes" id="UP001193734">
    <property type="component" value="Unassembled WGS sequence"/>
</dbReference>
<keyword evidence="3" id="KW-0808">Transferase</keyword>
<organism evidence="3 4">
    <name type="scientific">Xylanibacter rodentium</name>
    <dbReference type="NCBI Taxonomy" id="2736289"/>
    <lineage>
        <taxon>Bacteria</taxon>
        <taxon>Pseudomonadati</taxon>
        <taxon>Bacteroidota</taxon>
        <taxon>Bacteroidia</taxon>
        <taxon>Bacteroidales</taxon>
        <taxon>Prevotellaceae</taxon>
        <taxon>Xylanibacter</taxon>
    </lineage>
</organism>
<dbReference type="Pfam" id="PF06580">
    <property type="entry name" value="His_kinase"/>
    <property type="match status" value="1"/>
</dbReference>
<dbReference type="SUPFAM" id="SSF55874">
    <property type="entry name" value="ATPase domain of HSP90 chaperone/DNA topoisomerase II/histidine kinase"/>
    <property type="match status" value="1"/>
</dbReference>
<keyword evidence="1" id="KW-1133">Transmembrane helix</keyword>
<feature type="domain" description="Signal transduction histidine kinase internal region" evidence="2">
    <location>
        <begin position="157"/>
        <end position="232"/>
    </location>
</feature>
<keyword evidence="1" id="KW-0472">Membrane</keyword>
<dbReference type="PANTHER" id="PTHR34220:SF7">
    <property type="entry name" value="SENSOR HISTIDINE KINASE YPDA"/>
    <property type="match status" value="1"/>
</dbReference>
<sequence>MNSNNRLIYSIHAAIWTIIFMSPLMFMNHGNGVSLKEFACVSIGSLTSVIVFYANYLWLTPKFFVNHERRYYWIVNLTMIVVMAVMQHWWMHFTVQHFDRPEHERPYESQIMSVFFILRNIFNLTVTAAIATTIQIAMRWQAAETARHEAEAARKEAELKNLRSQLNPHFLLNTLNNIYALIAFNAPKAQEVTHELSKLLRYVLYDNQETYVNLEKEINFITHYINLMKIRQTMNVDIQFETDISKPCNIQIAPLLFISLIENAFKHGVSTTQPSFIHIKISADSKEITCLIVNSNHPKNETDRSGHGIGLQQMEKRLELLYHGRYEWKKGTNKDNTIYLSSIKIYDTEMRNH</sequence>
<keyword evidence="3" id="KW-0418">Kinase</keyword>
<dbReference type="PANTHER" id="PTHR34220">
    <property type="entry name" value="SENSOR HISTIDINE KINASE YPDA"/>
    <property type="match status" value="1"/>
</dbReference>
<dbReference type="GO" id="GO:0016301">
    <property type="term" value="F:kinase activity"/>
    <property type="evidence" value="ECO:0007669"/>
    <property type="project" value="UniProtKB-KW"/>
</dbReference>
<evidence type="ECO:0000313" key="3">
    <source>
        <dbReference type="EMBL" id="NPE13825.1"/>
    </source>
</evidence>
<feature type="transmembrane region" description="Helical" evidence="1">
    <location>
        <begin position="71"/>
        <end position="91"/>
    </location>
</feature>
<name>A0ABX2AT66_9BACT</name>
<keyword evidence="4" id="KW-1185">Reference proteome</keyword>
<dbReference type="Gene3D" id="3.30.565.10">
    <property type="entry name" value="Histidine kinase-like ATPase, C-terminal domain"/>
    <property type="match status" value="1"/>
</dbReference>
<feature type="transmembrane region" description="Helical" evidence="1">
    <location>
        <begin position="7"/>
        <end position="26"/>
    </location>
</feature>
<protein>
    <submittedName>
        <fullName evidence="3">Sensor histidine kinase</fullName>
    </submittedName>
</protein>
<dbReference type="InterPro" id="IPR010559">
    <property type="entry name" value="Sig_transdc_His_kin_internal"/>
</dbReference>
<gene>
    <name evidence="3" type="ORF">HPS55_05695</name>
</gene>
<comment type="caution">
    <text evidence="3">The sequence shown here is derived from an EMBL/GenBank/DDBJ whole genome shotgun (WGS) entry which is preliminary data.</text>
</comment>
<dbReference type="EMBL" id="JABKKE010000007">
    <property type="protein sequence ID" value="NPE13825.1"/>
    <property type="molecule type" value="Genomic_DNA"/>
</dbReference>
<feature type="transmembrane region" description="Helical" evidence="1">
    <location>
        <begin position="38"/>
        <end position="59"/>
    </location>
</feature>
<evidence type="ECO:0000313" key="4">
    <source>
        <dbReference type="Proteomes" id="UP001193734"/>
    </source>
</evidence>
<dbReference type="GeneID" id="82157253"/>
<keyword evidence="1" id="KW-0812">Transmembrane</keyword>